<gene>
    <name evidence="3" type="ORF">JIP62_04335</name>
</gene>
<evidence type="ECO:0000313" key="4">
    <source>
        <dbReference type="Proteomes" id="UP000595448"/>
    </source>
</evidence>
<keyword evidence="3" id="KW-0547">Nucleotide-binding</keyword>
<dbReference type="InterPro" id="IPR045572">
    <property type="entry name" value="RE_endonuc_C"/>
</dbReference>
<dbReference type="Pfam" id="PF04851">
    <property type="entry name" value="ResIII"/>
    <property type="match status" value="1"/>
</dbReference>
<keyword evidence="3" id="KW-0347">Helicase</keyword>
<dbReference type="InterPro" id="IPR027417">
    <property type="entry name" value="P-loop_NTPase"/>
</dbReference>
<evidence type="ECO:0000259" key="1">
    <source>
        <dbReference type="Pfam" id="PF04851"/>
    </source>
</evidence>
<dbReference type="Gene3D" id="3.40.50.300">
    <property type="entry name" value="P-loop containing nucleotide triphosphate hydrolases"/>
    <property type="match status" value="1"/>
</dbReference>
<keyword evidence="4" id="KW-1185">Reference proteome</keyword>
<protein>
    <submittedName>
        <fullName evidence="3">DEAD/DEAH box helicase family protein</fullName>
    </submittedName>
</protein>
<sequence>MTVQQFKPLDYQRVAAEAVVDCFEGQPRVEGLSYQIDPGRERSAQMALIGETGFRNAAVQLSEAQLLENVRRVQMREHLPPSDKLVSTRAAPINFDVEMETGTGKTYVYIDTMYRLYERYGWSKFIVVVPSVAIREGVFKTFADTEAHFQERYGHKVRRFIYDSGRPEPILAFSDSPGLHCMIINTQAFASEVNAEGKESKTLRMFREMDAFQSRRPIDLIAGNHPILILDEPQRLEGAKTQEALSRFRAPIALRFSATHKTRHNLVHRLDALDAYTRKLVKRINVRGVTVKGLTGVHGYLYMSDIRVSADKPPEARVDIETVLNAGKVKRTARWLKKGDDLHNLSGGLAAYEGHTVADIDAVSRTLSFTNGVVLEEGRVQGQADEAAVRRVQIRETIRAHFERERLLYRRGIKVLSLFFIDEVAKYRRYDDAGAVAGEYARIFEEEYAAAIDELPQLDPTDEAWFAYVKRDDPASVHDGYFSIDKAGRLTDPPVNARGDEKGEAKDVSSYDLILKNKGRLLSLDEPVRFIFSHSALREGWDNPNVFTICTLKQSDHEIGKRQEVGRGLRISVDDFGRRTDGPEVHDINVLTVVASESYEDFAKSLQAELTKALEGRPREASVAYFTGKTILTATGSRELIRDEANALHRWLIRSDFIDERDHITPAWHEAKATDALPPLPESLAADAEGVIALVDTVLDQSALSRMTGTAHGTVTPSLRRANLEKAAFQELWSRINQRAVYFTDFDTDRLVAAATRRLDQDLKVDRQVIIVSGAELKTDIGVEDVRAGKGFQEEKARFQHEQAAVVTNVRYDLVGELAGLTRLTRGTVGRILKGVRQDTFALFSKNPEMFLRGTAELIRREKIALAIETLRYEKTGEAYDVAIFDTDRRDLPVGAVLAAGKHVLDHVAVDSSKERAFAQRLEAADEVVVYAKLPKGFSIPTPGGGYNPDWAIAVETAETRSLYFVAETKGSALKEALRTDEKQRIDSAAAYFRDVADRVTFSQVADYDQLMQLITNG</sequence>
<evidence type="ECO:0000313" key="3">
    <source>
        <dbReference type="EMBL" id="QQQ19339.1"/>
    </source>
</evidence>
<accession>A0ABX7BP32</accession>
<keyword evidence="3" id="KW-0378">Hydrolase</keyword>
<name>A0ABX7BP32_9CAUL</name>
<organism evidence="3 4">
    <name type="scientific">Brevundimonas vitisensis</name>
    <dbReference type="NCBI Taxonomy" id="2800818"/>
    <lineage>
        <taxon>Bacteria</taxon>
        <taxon>Pseudomonadati</taxon>
        <taxon>Pseudomonadota</taxon>
        <taxon>Alphaproteobacteria</taxon>
        <taxon>Caulobacterales</taxon>
        <taxon>Caulobacteraceae</taxon>
        <taxon>Brevundimonas</taxon>
    </lineage>
</organism>
<keyword evidence="3" id="KW-0067">ATP-binding</keyword>
<dbReference type="EMBL" id="CP067977">
    <property type="protein sequence ID" value="QQQ19339.1"/>
    <property type="molecule type" value="Genomic_DNA"/>
</dbReference>
<proteinExistence type="predicted"/>
<dbReference type="RefSeq" id="WP_201103690.1">
    <property type="nucleotide sequence ID" value="NZ_CP067977.1"/>
</dbReference>
<feature type="domain" description="Type III restriction enzyme C-terminal endonuclease" evidence="2">
    <location>
        <begin position="902"/>
        <end position="1006"/>
    </location>
</feature>
<dbReference type="GO" id="GO:0004386">
    <property type="term" value="F:helicase activity"/>
    <property type="evidence" value="ECO:0007669"/>
    <property type="project" value="UniProtKB-KW"/>
</dbReference>
<dbReference type="SUPFAM" id="SSF52540">
    <property type="entry name" value="P-loop containing nucleoside triphosphate hydrolases"/>
    <property type="match status" value="1"/>
</dbReference>
<reference evidence="3 4" key="1">
    <citation type="submission" date="2021-01" db="EMBL/GenBank/DDBJ databases">
        <title>Brevundimonas vitis sp. nov., an bacterium isolated from grape (Vitis vinifera).</title>
        <authorList>
            <person name="Jiang L."/>
            <person name="Lee J."/>
        </authorList>
    </citation>
    <scope>NUCLEOTIDE SEQUENCE [LARGE SCALE GENOMIC DNA]</scope>
    <source>
        <strain evidence="3 4">GRTSA-9</strain>
    </source>
</reference>
<feature type="domain" description="Helicase/UvrB N-terminal" evidence="1">
    <location>
        <begin position="94"/>
        <end position="260"/>
    </location>
</feature>
<dbReference type="InterPro" id="IPR006935">
    <property type="entry name" value="Helicase/UvrB_N"/>
</dbReference>
<evidence type="ECO:0000259" key="2">
    <source>
        <dbReference type="Pfam" id="PF19778"/>
    </source>
</evidence>
<dbReference type="Proteomes" id="UP000595448">
    <property type="component" value="Chromosome"/>
</dbReference>
<dbReference type="Pfam" id="PF19778">
    <property type="entry name" value="RE_endonuc"/>
    <property type="match status" value="1"/>
</dbReference>